<evidence type="ECO:0000256" key="14">
    <source>
        <dbReference type="ARBA" id="ARBA00023136"/>
    </source>
</evidence>
<keyword evidence="13" id="KW-0297">G-protein coupled receptor</keyword>
<evidence type="ECO:0000256" key="16">
    <source>
        <dbReference type="ARBA" id="ARBA00023170"/>
    </source>
</evidence>
<evidence type="ECO:0000256" key="5">
    <source>
        <dbReference type="ARBA" id="ARBA00022553"/>
    </source>
</evidence>
<evidence type="ECO:0000256" key="19">
    <source>
        <dbReference type="ARBA" id="ARBA00023257"/>
    </source>
</evidence>
<keyword evidence="17" id="KW-0325">Glycoprotein</keyword>
<organism evidence="36 37">
    <name type="scientific">Balaenoptera musculus</name>
    <name type="common">Blue whale</name>
    <dbReference type="NCBI Taxonomy" id="9771"/>
    <lineage>
        <taxon>Eukaryota</taxon>
        <taxon>Metazoa</taxon>
        <taxon>Chordata</taxon>
        <taxon>Craniata</taxon>
        <taxon>Vertebrata</taxon>
        <taxon>Euteleostomi</taxon>
        <taxon>Mammalia</taxon>
        <taxon>Eutheria</taxon>
        <taxon>Laurasiatheria</taxon>
        <taxon>Artiodactyla</taxon>
        <taxon>Whippomorpha</taxon>
        <taxon>Cetacea</taxon>
        <taxon>Mysticeti</taxon>
        <taxon>Balaenopteridae</taxon>
        <taxon>Balaenoptera</taxon>
    </lineage>
</organism>
<feature type="transmembrane region" description="Helical" evidence="29">
    <location>
        <begin position="920"/>
        <end position="938"/>
    </location>
</feature>
<evidence type="ECO:0000259" key="34">
    <source>
        <dbReference type="PROSITE" id="PS50261"/>
    </source>
</evidence>
<keyword evidence="20" id="KW-0966">Cell projection</keyword>
<comment type="function">
    <text evidence="24">Orphan adhesion G-protein coupled receptor (aGPCR), which mediates synapse specificity. Ligand binding causes a conformation change that triggers signaling via guanine nucleotide-binding proteins (G proteins) and modulates the activity of downstream effectors, such as adenylate cyclase. Isoform 1 is specifically coupled to G(s) G proteins and mediates activation of adenylate cyclase activity. Following G-protein coupled receptor activation, undergoes liquid-liquid phase transition, associates with (1) cell adhesion molecules that are expressed at the surface of adjacent cells, as well as (2) PDZ-containing proteins, such as SHANK3 and DLG4, in the cytoplasm to direct synapse formation.</text>
</comment>
<dbReference type="SMART" id="SM00008">
    <property type="entry name" value="HormR"/>
    <property type="match status" value="1"/>
</dbReference>
<keyword evidence="8 30" id="KW-0732">Signal</keyword>
<keyword evidence="15 27" id="KW-1015">Disulfide bond</keyword>
<evidence type="ECO:0000256" key="10">
    <source>
        <dbReference type="ARBA" id="ARBA00022949"/>
    </source>
</evidence>
<feature type="region of interest" description="Disordered" evidence="28">
    <location>
        <begin position="432"/>
        <end position="478"/>
    </location>
</feature>
<dbReference type="PROSITE" id="PS51132">
    <property type="entry name" value="OLF"/>
    <property type="match status" value="1"/>
</dbReference>
<dbReference type="GO" id="GO:0070161">
    <property type="term" value="C:anchoring junction"/>
    <property type="evidence" value="ECO:0007669"/>
    <property type="project" value="UniProtKB-SubCell"/>
</dbReference>
<dbReference type="Pfam" id="PF02191">
    <property type="entry name" value="OLF"/>
    <property type="match status" value="1"/>
</dbReference>
<feature type="signal peptide" evidence="30">
    <location>
        <begin position="1"/>
        <end position="25"/>
    </location>
</feature>
<dbReference type="CDD" id="cd16005">
    <property type="entry name" value="7tmB2_Latrophilin-3"/>
    <property type="match status" value="1"/>
</dbReference>
<dbReference type="InterPro" id="IPR036445">
    <property type="entry name" value="GPCR_2_extracell_dom_sf"/>
</dbReference>
<dbReference type="PROSITE" id="PS50221">
    <property type="entry name" value="GAIN_B"/>
    <property type="match status" value="1"/>
</dbReference>
<dbReference type="InterPro" id="IPR003334">
    <property type="entry name" value="GPCR_2_latrophilin_rcpt_C"/>
</dbReference>
<dbReference type="GO" id="GO:0160221">
    <property type="term" value="P:Rho-activating G protein-coupled receptor signaling pathway"/>
    <property type="evidence" value="ECO:0007669"/>
    <property type="project" value="UniProtKB-ARBA"/>
</dbReference>
<dbReference type="SMART" id="SM00284">
    <property type="entry name" value="OLF"/>
    <property type="match status" value="1"/>
</dbReference>
<dbReference type="FunFam" id="1.25.40.610:FF:000003">
    <property type="entry name" value="adhesion G protein-coupled receptor L3"/>
    <property type="match status" value="1"/>
</dbReference>
<dbReference type="Pfam" id="PF02140">
    <property type="entry name" value="SUEL_Lectin"/>
    <property type="match status" value="1"/>
</dbReference>
<feature type="transmembrane region" description="Helical" evidence="29">
    <location>
        <begin position="1100"/>
        <end position="1123"/>
    </location>
</feature>
<dbReference type="Pfam" id="PF02354">
    <property type="entry name" value="Latrophilin"/>
    <property type="match status" value="1"/>
</dbReference>
<keyword evidence="5" id="KW-0597">Phosphoprotein</keyword>
<evidence type="ECO:0000256" key="26">
    <source>
        <dbReference type="ARBA" id="ARBA00093538"/>
    </source>
</evidence>
<comment type="subunit">
    <text evidence="26">Heterodimer of 2 chains generated by proteolytic processing; the large extracellular N-terminal fragment and the membrane-bound C-terminal fragment predominantly remain associated and non-covalently linked. Interacts (via olfactomedin-like domain) with FLRT1 (via extracellular domain). Interacts (via olfactomedin-like domain) with FLRT2 (via extracellular domain). Interacts (via olfactomedin-like domain) with FLRT3 (via extracellular domain); the interaction is direct. Interacts (via extracellular domain) with TENM1. Interacts (via extracellular domain) with TENM2. Interacts (via extracellular domain) with TENM3. Identified in a complex with FLRT3 and UNC5B; does not interact with UNC5B by itself. Identified in a complex with FLRT3 and UNC5D; does not interact with UNC5D by itself.</text>
</comment>
<evidence type="ECO:0000313" key="36">
    <source>
        <dbReference type="Proteomes" id="UP000694857"/>
    </source>
</evidence>
<evidence type="ECO:0000256" key="17">
    <source>
        <dbReference type="ARBA" id="ARBA00023180"/>
    </source>
</evidence>
<evidence type="ECO:0000256" key="11">
    <source>
        <dbReference type="ARBA" id="ARBA00022989"/>
    </source>
</evidence>
<dbReference type="PANTHER" id="PTHR12011:SF60">
    <property type="entry name" value="ADHESION G PROTEIN-COUPLED RECEPTOR L3"/>
    <property type="match status" value="1"/>
</dbReference>
<dbReference type="RefSeq" id="XP_036709146.1">
    <property type="nucleotide sequence ID" value="XM_036853251.1"/>
</dbReference>
<dbReference type="GO" id="GO:0005509">
    <property type="term" value="F:calcium ion binding"/>
    <property type="evidence" value="ECO:0007669"/>
    <property type="project" value="UniProtKB-ARBA"/>
</dbReference>
<evidence type="ECO:0000256" key="6">
    <source>
        <dbReference type="ARBA" id="ARBA00022692"/>
    </source>
</evidence>
<evidence type="ECO:0000259" key="32">
    <source>
        <dbReference type="PROSITE" id="PS50227"/>
    </source>
</evidence>
<feature type="domain" description="GAIN-B" evidence="31">
    <location>
        <begin position="694"/>
        <end position="873"/>
    </location>
</feature>
<evidence type="ECO:0000256" key="9">
    <source>
        <dbReference type="ARBA" id="ARBA00022734"/>
    </source>
</evidence>
<evidence type="ECO:0000256" key="1">
    <source>
        <dbReference type="ARBA" id="ARBA00004282"/>
    </source>
</evidence>
<keyword evidence="12" id="KW-0770">Synapse</keyword>
<feature type="compositionally biased region" description="Low complexity" evidence="28">
    <location>
        <begin position="434"/>
        <end position="459"/>
    </location>
</feature>
<evidence type="ECO:0000256" key="30">
    <source>
        <dbReference type="SAM" id="SignalP"/>
    </source>
</evidence>
<dbReference type="Gene3D" id="4.10.1240.10">
    <property type="entry name" value="GPCR, family 2, extracellular hormone receptor domain"/>
    <property type="match status" value="1"/>
</dbReference>
<feature type="compositionally biased region" description="Polar residues" evidence="28">
    <location>
        <begin position="1143"/>
        <end position="1158"/>
    </location>
</feature>
<feature type="transmembrane region" description="Helical" evidence="29">
    <location>
        <begin position="1071"/>
        <end position="1094"/>
    </location>
</feature>
<dbReference type="Gene3D" id="1.25.40.610">
    <property type="match status" value="1"/>
</dbReference>
<keyword evidence="11 29" id="KW-1133">Transmembrane helix</keyword>
<dbReference type="FunFam" id="2.60.220.50:FF:000001">
    <property type="entry name" value="Adhesion G protein-coupled receptor L2"/>
    <property type="match status" value="1"/>
</dbReference>
<dbReference type="InterPro" id="IPR001879">
    <property type="entry name" value="GPCR_2_extracellular_dom"/>
</dbReference>
<feature type="transmembrane region" description="Helical" evidence="29">
    <location>
        <begin position="1027"/>
        <end position="1050"/>
    </location>
</feature>
<dbReference type="InterPro" id="IPR003112">
    <property type="entry name" value="Olfac-like_dom"/>
</dbReference>
<keyword evidence="19" id="KW-0628">Postsynaptic cell membrane</keyword>
<dbReference type="InterPro" id="IPR000203">
    <property type="entry name" value="GPS"/>
</dbReference>
<proteinExistence type="inferred from homology"/>
<dbReference type="GO" id="GO:0004930">
    <property type="term" value="F:G protein-coupled receptor activity"/>
    <property type="evidence" value="ECO:0007669"/>
    <property type="project" value="UniProtKB-KW"/>
</dbReference>
<keyword evidence="9" id="KW-0430">Lectin</keyword>
<feature type="domain" description="G-protein coupled receptors family 2 profile 1" evidence="32">
    <location>
        <begin position="504"/>
        <end position="560"/>
    </location>
</feature>
<evidence type="ECO:0000256" key="12">
    <source>
        <dbReference type="ARBA" id="ARBA00023018"/>
    </source>
</evidence>
<feature type="domain" description="G-protein coupled receptors family 2 profile 2" evidence="34">
    <location>
        <begin position="883"/>
        <end position="1124"/>
    </location>
</feature>
<comment type="subunit">
    <text evidence="25">Interacts (via PDZ-binding motif) with SHANK3. Interacts (via PDZ-binding motif) with DLG4.</text>
</comment>
<dbReference type="FunFam" id="4.10.1240.10:FF:000004">
    <property type="entry name" value="Adhesion G protein-coupled receptor L3"/>
    <property type="match status" value="1"/>
</dbReference>
<keyword evidence="16 37" id="KW-0675">Receptor</keyword>
<evidence type="ECO:0000256" key="15">
    <source>
        <dbReference type="ARBA" id="ARBA00023157"/>
    </source>
</evidence>
<comment type="subcellular location">
    <subcellularLocation>
        <location evidence="1">Cell junction</location>
    </subcellularLocation>
    <subcellularLocation>
        <location evidence="2">Cell projection</location>
        <location evidence="2">Axon</location>
    </subcellularLocation>
    <subcellularLocation>
        <location evidence="21">Postsynaptic cell membrane</location>
        <topology evidence="21">Multi-pass membrane protein</topology>
    </subcellularLocation>
</comment>
<evidence type="ECO:0000313" key="37">
    <source>
        <dbReference type="RefSeq" id="XP_036709146.1"/>
    </source>
</evidence>
<dbReference type="InterPro" id="IPR043159">
    <property type="entry name" value="Lectin_gal-bd_sf"/>
</dbReference>
<comment type="similarity">
    <text evidence="3">Belongs to the G-protein coupled receptor 2 family. LN-TM7 subfamily.</text>
</comment>
<dbReference type="PROSITE" id="PS50227">
    <property type="entry name" value="G_PROTEIN_RECEP_F2_3"/>
    <property type="match status" value="1"/>
</dbReference>
<dbReference type="Pfam" id="PF16489">
    <property type="entry name" value="GAIN"/>
    <property type="match status" value="1"/>
</dbReference>
<dbReference type="CTD" id="23284"/>
<dbReference type="GO" id="GO:0030424">
    <property type="term" value="C:axon"/>
    <property type="evidence" value="ECO:0007669"/>
    <property type="project" value="UniProtKB-SubCell"/>
</dbReference>
<dbReference type="Pfam" id="PF00002">
    <property type="entry name" value="7tm_2"/>
    <property type="match status" value="1"/>
</dbReference>
<dbReference type="InterPro" id="IPR000922">
    <property type="entry name" value="Lectin_gal-bd_dom"/>
</dbReference>
<feature type="domain" description="SUEL-type lectin" evidence="33">
    <location>
        <begin position="41"/>
        <end position="130"/>
    </location>
</feature>
<evidence type="ECO:0000256" key="18">
    <source>
        <dbReference type="ARBA" id="ARBA00023224"/>
    </source>
</evidence>
<keyword evidence="14 29" id="KW-0472">Membrane</keyword>
<dbReference type="InterPro" id="IPR003924">
    <property type="entry name" value="GPCR_2_latrophilin"/>
</dbReference>
<evidence type="ECO:0000256" key="22">
    <source>
        <dbReference type="ARBA" id="ARBA00070289"/>
    </source>
</evidence>
<dbReference type="AlphaFoldDB" id="A0A8B8XI37"/>
<dbReference type="SMART" id="SM00303">
    <property type="entry name" value="GPS"/>
    <property type="match status" value="1"/>
</dbReference>
<evidence type="ECO:0000256" key="28">
    <source>
        <dbReference type="SAM" id="MobiDB-lite"/>
    </source>
</evidence>
<feature type="transmembrane region" description="Helical" evidence="29">
    <location>
        <begin position="944"/>
        <end position="966"/>
    </location>
</feature>
<dbReference type="InterPro" id="IPR046338">
    <property type="entry name" value="GAIN_dom_sf"/>
</dbReference>
<feature type="chain" id="PRO_5034630820" description="Adhesion G protein-coupled receptor L3" evidence="30">
    <location>
        <begin position="26"/>
        <end position="1280"/>
    </location>
</feature>
<evidence type="ECO:0000256" key="24">
    <source>
        <dbReference type="ARBA" id="ARBA00093322"/>
    </source>
</evidence>
<protein>
    <recommendedName>
        <fullName evidence="22">Adhesion G protein-coupled receptor L3</fullName>
    </recommendedName>
    <alternativeName>
        <fullName evidence="23">Latrophilin-3</fullName>
    </alternativeName>
</protein>
<name>A0A8B8XI37_BALMU</name>
<dbReference type="GO" id="GO:0098742">
    <property type="term" value="P:cell-cell adhesion via plasma-membrane adhesion molecules"/>
    <property type="evidence" value="ECO:0007669"/>
    <property type="project" value="UniProtKB-ARBA"/>
</dbReference>
<feature type="transmembrane region" description="Helical" evidence="29">
    <location>
        <begin position="987"/>
        <end position="1007"/>
    </location>
</feature>
<dbReference type="FunFam" id="1.20.1070.10:FF:000011">
    <property type="entry name" value="Adhesion G protein-coupled receptor L2"/>
    <property type="match status" value="1"/>
</dbReference>
<dbReference type="InterPro" id="IPR057244">
    <property type="entry name" value="GAIN_B"/>
</dbReference>
<keyword evidence="4" id="KW-1003">Cell membrane</keyword>
<dbReference type="InterPro" id="IPR032471">
    <property type="entry name" value="AGRL2-4_GAIN_subdom_A"/>
</dbReference>
<dbReference type="Pfam" id="PF01825">
    <property type="entry name" value="GPS"/>
    <property type="match status" value="1"/>
</dbReference>
<dbReference type="InterPro" id="IPR017983">
    <property type="entry name" value="GPCR_2_secretin-like_CS"/>
</dbReference>
<feature type="region of interest" description="Disordered" evidence="28">
    <location>
        <begin position="1143"/>
        <end position="1165"/>
    </location>
</feature>
<dbReference type="FunFam" id="2.60.120.740:FF:000001">
    <property type="entry name" value="Adhesion G protein-coupled receptor L2"/>
    <property type="match status" value="1"/>
</dbReference>
<evidence type="ECO:0000256" key="8">
    <source>
        <dbReference type="ARBA" id="ARBA00022729"/>
    </source>
</evidence>
<dbReference type="GO" id="GO:0030246">
    <property type="term" value="F:carbohydrate binding"/>
    <property type="evidence" value="ECO:0007669"/>
    <property type="project" value="UniProtKB-KW"/>
</dbReference>
<gene>
    <name evidence="37" type="primary">ADGRL3</name>
</gene>
<dbReference type="GO" id="GO:0045211">
    <property type="term" value="C:postsynaptic membrane"/>
    <property type="evidence" value="ECO:0007669"/>
    <property type="project" value="UniProtKB-SubCell"/>
</dbReference>
<dbReference type="PROSITE" id="PS00650">
    <property type="entry name" value="G_PROTEIN_RECEP_F2_2"/>
    <property type="match status" value="1"/>
</dbReference>
<feature type="transmembrane region" description="Helical" evidence="29">
    <location>
        <begin position="885"/>
        <end position="908"/>
    </location>
</feature>
<evidence type="ECO:0000256" key="2">
    <source>
        <dbReference type="ARBA" id="ARBA00004489"/>
    </source>
</evidence>
<dbReference type="PRINTS" id="PR00249">
    <property type="entry name" value="GPCRSECRETIN"/>
</dbReference>
<evidence type="ECO:0000256" key="23">
    <source>
        <dbReference type="ARBA" id="ARBA00082929"/>
    </source>
</evidence>
<keyword evidence="18" id="KW-0807">Transducer</keyword>
<dbReference type="PRINTS" id="PR01444">
    <property type="entry name" value="LATROPHILIN"/>
</dbReference>
<dbReference type="PROSITE" id="PS50261">
    <property type="entry name" value="G_PROTEIN_RECEP_F2_4"/>
    <property type="match status" value="1"/>
</dbReference>
<sequence length="1280" mass="143337">MPENTTMWPSQLLVFMMLLAPIVHAFSRAPIPMAVVRRELSCESYPIELRCPGTDVIMIESANYGRTDDKICDSDPAQMENIRCYLPDAYKIMSQRCNNRTQCAVVAGPDVFPDPCPGTYKYLEVQYECVPYKVEQKVFLCPGLLKGVYQSEHLFESDHQSGAWCKDPLQASDKIYYMPWTPYRTDTLTEYSSKDDFIAGRPTTTYKLPHRVDGTGFVVYDGALFFNKERTRNIVKFDLRTRIKSGEAIIANANYHDTSPYRWGGKSDIDLAVDENGLWVIYATEQNNGKIVISQLNPYTLRIEGTWDTAYDKRSASNAFMICGILYVVKSVYEDDDNEATGNKIDYIYNTDQSKDSLVDVPFPNSYQYIAAVDYNPRDNLLYVWNNYHVVKYSLDFGPLDSRSGQAHHGQVPYISPPIHLDSELERPPVRDISTAGPLGTGSTTTSTTLRTTTWSPGRSTTPSVSGRRNRNTSTPSPAVEVLDDITTHLPSGSSQIPALEESCEAVEAREIMWFKTRQGQMAKQPCPAGTIGVSTYLCLAPDGIWDPQGPDLSNCSSPWVSHITQKLKSGETAANIARELAEQTRNHLNAGDITYSVRAMDQLVGLLDVQLRNLTPGGKDSAARSLNKLQKRERSCRAYVQAMVETVNNLLQPQALNAWRDLTTSDQLRAATMLLDTVEESAFVLADNLLKTDIVRENTDNIQLEVARLSTEGNLEDLKFPENMGHGSTIQLSANTLKQNGRNGEIRVAFVLYNNLGPYLSTENASMKLGTEAMSTNHSVIVNSPVITAAINKEFSNKVYLADPVVFTVKHIKQSEENFNPNCSFWSYSKRTMTGYWSTQGCRLLTTNKTHTTCSCNHLTNFAVLMAHVEVKHSDAVHDLLLDVITWVGILLSLVCLLICIFTFCFFRGLQSDRNTIHKNLCISLFVAELLFLIGINRTDQPIACAVFAALLHFFFLAAFTWMFLEGVQLYIMLVEVFESEHSRRKYFYLVGYGMPALIVAVSAAVDYRSYGTDKVCWLRLDTYFIWSFIGPATLIIMLNVIFLGIALYKMFHHTAILKPESGCLDNIKSWVIGAIALLCLLGLTWAFGLMYINESTVIMAYLFTIFNSLQGMFIFIFHCVLQKKVRKEYGKCLRTHCCSGKSTESSIGSGKTSGSRTPGRYSAGSQSRIRRMWNDTVRKQSESSFITGDINSSASLNRGAMANHLISNALLRPHGTNNPYNTLLGEPAVCNNPSVSMYNAQEPYRETSMGVKLNIAYQIGASEQCQGYKCHGYSTTEW</sequence>
<dbReference type="PANTHER" id="PTHR12011">
    <property type="entry name" value="ADHESION G-PROTEIN COUPLED RECEPTOR"/>
    <property type="match status" value="1"/>
</dbReference>
<dbReference type="CDD" id="cd22846">
    <property type="entry name" value="Gal_Rha_Lectin_LPHN3"/>
    <property type="match status" value="1"/>
</dbReference>
<keyword evidence="10" id="KW-0965">Cell junction</keyword>
<dbReference type="Gene3D" id="1.20.1070.10">
    <property type="entry name" value="Rhodopsin 7-helix transmembrane proteins"/>
    <property type="match status" value="1"/>
</dbReference>
<evidence type="ECO:0000256" key="25">
    <source>
        <dbReference type="ARBA" id="ARBA00093488"/>
    </source>
</evidence>
<dbReference type="Proteomes" id="UP000694857">
    <property type="component" value="Chromosome 5"/>
</dbReference>
<accession>A0A8B8XI37</accession>
<reference evidence="37" key="1">
    <citation type="submission" date="2025-08" db="UniProtKB">
        <authorList>
            <consortium name="RefSeq"/>
        </authorList>
    </citation>
    <scope>IDENTIFICATION</scope>
    <source>
        <tissue evidence="37">Epidermis and Blubber</tissue>
    </source>
</reference>
<dbReference type="Pfam" id="PF02793">
    <property type="entry name" value="HRM"/>
    <property type="match status" value="1"/>
</dbReference>
<evidence type="ECO:0000256" key="13">
    <source>
        <dbReference type="ARBA" id="ARBA00023040"/>
    </source>
</evidence>
<evidence type="ECO:0000256" key="27">
    <source>
        <dbReference type="PROSITE-ProRule" id="PRU00446"/>
    </source>
</evidence>
<dbReference type="PROSITE" id="PS50228">
    <property type="entry name" value="SUEL_LECTIN"/>
    <property type="match status" value="1"/>
</dbReference>
<evidence type="ECO:0000259" key="35">
    <source>
        <dbReference type="PROSITE" id="PS51132"/>
    </source>
</evidence>
<feature type="disulfide bond" evidence="27">
    <location>
        <begin position="141"/>
        <end position="323"/>
    </location>
</feature>
<dbReference type="InterPro" id="IPR000832">
    <property type="entry name" value="GPCR_2_secretin-like"/>
</dbReference>
<dbReference type="GO" id="GO:0007166">
    <property type="term" value="P:cell surface receptor signaling pathway"/>
    <property type="evidence" value="ECO:0007669"/>
    <property type="project" value="InterPro"/>
</dbReference>
<dbReference type="SUPFAM" id="SSF81321">
    <property type="entry name" value="Family A G protein-coupled receptor-like"/>
    <property type="match status" value="1"/>
</dbReference>
<evidence type="ECO:0000256" key="20">
    <source>
        <dbReference type="ARBA" id="ARBA00023273"/>
    </source>
</evidence>
<evidence type="ECO:0000256" key="4">
    <source>
        <dbReference type="ARBA" id="ARBA00022475"/>
    </source>
</evidence>
<dbReference type="Gene3D" id="2.60.120.740">
    <property type="match status" value="1"/>
</dbReference>
<evidence type="ECO:0000256" key="7">
    <source>
        <dbReference type="ARBA" id="ARBA00022723"/>
    </source>
</evidence>
<evidence type="ECO:0000256" key="21">
    <source>
        <dbReference type="ARBA" id="ARBA00034104"/>
    </source>
</evidence>
<dbReference type="InterPro" id="IPR017981">
    <property type="entry name" value="GPCR_2-like_7TM"/>
</dbReference>
<dbReference type="GO" id="GO:0007189">
    <property type="term" value="P:adenylate cyclase-activating G protein-coupled receptor signaling pathway"/>
    <property type="evidence" value="ECO:0007669"/>
    <property type="project" value="TreeGrafter"/>
</dbReference>
<keyword evidence="36" id="KW-1185">Reference proteome</keyword>
<evidence type="ECO:0000256" key="3">
    <source>
        <dbReference type="ARBA" id="ARBA00010933"/>
    </source>
</evidence>
<evidence type="ECO:0000256" key="29">
    <source>
        <dbReference type="SAM" id="Phobius"/>
    </source>
</evidence>
<keyword evidence="6 29" id="KW-0812">Transmembrane</keyword>
<feature type="domain" description="Olfactomedin-like" evidence="35">
    <location>
        <begin position="140"/>
        <end position="399"/>
    </location>
</feature>
<evidence type="ECO:0000259" key="31">
    <source>
        <dbReference type="PROSITE" id="PS50221"/>
    </source>
</evidence>
<feature type="compositionally biased region" description="Polar residues" evidence="28">
    <location>
        <begin position="460"/>
        <end position="477"/>
    </location>
</feature>
<keyword evidence="7" id="KW-0479">Metal-binding</keyword>
<dbReference type="GeneID" id="118895744"/>
<evidence type="ECO:0000259" key="33">
    <source>
        <dbReference type="PROSITE" id="PS50228"/>
    </source>
</evidence>
<dbReference type="Gene3D" id="2.60.220.50">
    <property type="match status" value="1"/>
</dbReference>